<gene>
    <name evidence="8" type="ORF">ISR29_02435</name>
</gene>
<dbReference type="Proteomes" id="UP000705230">
    <property type="component" value="Unassembled WGS sequence"/>
</dbReference>
<evidence type="ECO:0000256" key="5">
    <source>
        <dbReference type="ARBA" id="ARBA00023136"/>
    </source>
</evidence>
<evidence type="ECO:0000256" key="1">
    <source>
        <dbReference type="ARBA" id="ARBA00022475"/>
    </source>
</evidence>
<evidence type="ECO:0000256" key="3">
    <source>
        <dbReference type="ARBA" id="ARBA00022692"/>
    </source>
</evidence>
<dbReference type="InterPro" id="IPR023081">
    <property type="entry name" value="Cell_div_FtsB"/>
</dbReference>
<dbReference type="InterPro" id="IPR007060">
    <property type="entry name" value="FtsL/DivIC"/>
</dbReference>
<dbReference type="PANTHER" id="PTHR37485:SF1">
    <property type="entry name" value="CELL DIVISION PROTEIN FTSB"/>
    <property type="match status" value="1"/>
</dbReference>
<keyword evidence="5 7" id="KW-0472">Membrane</keyword>
<dbReference type="Pfam" id="PF04977">
    <property type="entry name" value="DivIC"/>
    <property type="match status" value="1"/>
</dbReference>
<dbReference type="GO" id="GO:0043093">
    <property type="term" value="P:FtsZ-dependent cytokinesis"/>
    <property type="evidence" value="ECO:0007669"/>
    <property type="project" value="TreeGrafter"/>
</dbReference>
<evidence type="ECO:0000256" key="2">
    <source>
        <dbReference type="ARBA" id="ARBA00022618"/>
    </source>
</evidence>
<comment type="caution">
    <text evidence="8">The sequence shown here is derived from an EMBL/GenBank/DDBJ whole genome shotgun (WGS) entry which is preliminary data.</text>
</comment>
<keyword evidence="2" id="KW-0132">Cell division</keyword>
<keyword evidence="1" id="KW-1003">Cell membrane</keyword>
<dbReference type="GO" id="GO:0030428">
    <property type="term" value="C:cell septum"/>
    <property type="evidence" value="ECO:0007669"/>
    <property type="project" value="TreeGrafter"/>
</dbReference>
<dbReference type="PANTHER" id="PTHR37485">
    <property type="entry name" value="CELL DIVISION PROTEIN FTSB"/>
    <property type="match status" value="1"/>
</dbReference>
<name>A0A937JHJ1_9GAMM</name>
<keyword evidence="4 7" id="KW-1133">Transmembrane helix</keyword>
<evidence type="ECO:0000313" key="8">
    <source>
        <dbReference type="EMBL" id="MBL6903037.1"/>
    </source>
</evidence>
<feature type="transmembrane region" description="Helical" evidence="7">
    <location>
        <begin position="6"/>
        <end position="23"/>
    </location>
</feature>
<protein>
    <submittedName>
        <fullName evidence="8">Septum formation initiator family protein</fullName>
    </submittedName>
</protein>
<keyword evidence="3 7" id="KW-0812">Transmembrane</keyword>
<evidence type="ECO:0000256" key="4">
    <source>
        <dbReference type="ARBA" id="ARBA00022989"/>
    </source>
</evidence>
<evidence type="ECO:0000256" key="7">
    <source>
        <dbReference type="SAM" id="Phobius"/>
    </source>
</evidence>
<dbReference type="AlphaFoldDB" id="A0A937JHJ1"/>
<evidence type="ECO:0000256" key="6">
    <source>
        <dbReference type="ARBA" id="ARBA00023306"/>
    </source>
</evidence>
<dbReference type="EMBL" id="JADHSG010000002">
    <property type="protein sequence ID" value="MBL6903037.1"/>
    <property type="molecule type" value="Genomic_DNA"/>
</dbReference>
<keyword evidence="6" id="KW-0131">Cell cycle</keyword>
<sequence>MKRLSLFILLSIIILILLYNLLISSNGYKERENLMNENHELSERNSNLLDSNEELRFEIINAQDSEEHIENYARENLNLTKPGEKFIQFDVKDLEIENEK</sequence>
<evidence type="ECO:0000313" key="9">
    <source>
        <dbReference type="Proteomes" id="UP000705230"/>
    </source>
</evidence>
<organism evidence="8 9">
    <name type="scientific">SAR86 cluster bacterium</name>
    <dbReference type="NCBI Taxonomy" id="2030880"/>
    <lineage>
        <taxon>Bacteria</taxon>
        <taxon>Pseudomonadati</taxon>
        <taxon>Pseudomonadota</taxon>
        <taxon>Gammaproteobacteria</taxon>
        <taxon>SAR86 cluster</taxon>
    </lineage>
</organism>
<proteinExistence type="predicted"/>
<accession>A0A937JHJ1</accession>
<reference evidence="8" key="1">
    <citation type="submission" date="2020-10" db="EMBL/GenBank/DDBJ databases">
        <title>Microbiome of the Black Sea water column analyzed by genome centric metagenomics.</title>
        <authorList>
            <person name="Cabello-Yeves P.J."/>
            <person name="Callieri C."/>
            <person name="Picazo A."/>
            <person name="Mehrshad M."/>
            <person name="Haro-Moreno J.M."/>
            <person name="Roda-Garcia J."/>
            <person name="Dzembekova N."/>
            <person name="Slabakova V."/>
            <person name="Slabakova N."/>
            <person name="Moncheva S."/>
            <person name="Rodriguez-Valera F."/>
        </authorList>
    </citation>
    <scope>NUCLEOTIDE SEQUENCE</scope>
    <source>
        <strain evidence="8">BS30m-G43</strain>
    </source>
</reference>